<keyword evidence="4" id="KW-1185">Reference proteome</keyword>
<sequence length="792" mass="85214">MNESFNLIGKSLPKVDGLSKATGKAQYTSDISFPGMLYCKLLRSPFGHAKIIGIDYDEVLSQPGVIDIMLGGELTIPFGILPVSEDEHALAIGKVRYVGDPVAAVVAVDEATAEAALALFKVEYEPLPAFLTVEDALLPAAEPIHTYTGKGNIHREIALEFGDVETGFNEADHIREDLFFYSGSTHMCLEEHASVAVPENYGHLTLYTSSQTPHYLHRALAKVLGKPAAHVRVVSPFIGGGFGGKSEPFSHEMVASYLALKTGCPVKITLTREEVFYTHRGRHATLMAVKTGVKRDGTITAMQFTNFLDGGAHGSFGVASSYYTGNLQTTTYKIPNYKTDIVRCFTNKPAAGPKRGHAAPQGRFAIELQLDKLAEDIGISPVEIRKINAIEPNSLTVNYLRVTSCGLLECIERVDRASDFTAKHSALPYGKGVGFAVGAYMCGAGLPIYFNPLDHSQVILKIDRGGGVTLYSGSTDIGQGSLTVHALLVAEILGLQMEDIYLVAADTALTPVDMGSYSSRVTFMSGNAAIQAARQLRDTIAQAVAEKLQVDSQSLVFKEGKVMERNNPDKQIPFSTACALAEARSGLLVGRGGYKPPDLAGPYRGSGVGPSPAYSYSAAVVEVTCDPVTGLVKVEKVWVAHDIGIALNPLNVIGQIEGNVYMGLGDALMEEQTMRRHLLKAPSMLDYKTFTTLDMPPVESILVETAEAEGPFGAKEAGQGPLLPVVPALVNAVYNAVGVRIDEVPVTPEKILKALDDKAKGGSGRYGRKMVPQYKFPKPQRVPRPWDDQPKD</sequence>
<dbReference type="EMBL" id="CP003273">
    <property type="protein sequence ID" value="AGK99996.1"/>
    <property type="molecule type" value="Genomic_DNA"/>
</dbReference>
<dbReference type="SUPFAM" id="SSF54665">
    <property type="entry name" value="CO dehydrogenase molybdoprotein N-domain-like"/>
    <property type="match status" value="1"/>
</dbReference>
<dbReference type="Pfam" id="PF02738">
    <property type="entry name" value="MoCoBD_1"/>
    <property type="match status" value="1"/>
</dbReference>
<organism evidence="3 4">
    <name type="scientific">Desulfoscipio gibsoniae DSM 7213</name>
    <dbReference type="NCBI Taxonomy" id="767817"/>
    <lineage>
        <taxon>Bacteria</taxon>
        <taxon>Bacillati</taxon>
        <taxon>Bacillota</taxon>
        <taxon>Clostridia</taxon>
        <taxon>Eubacteriales</taxon>
        <taxon>Desulfallaceae</taxon>
        <taxon>Desulfoscipio</taxon>
    </lineage>
</organism>
<dbReference type="InterPro" id="IPR008274">
    <property type="entry name" value="AldOxase/xan_DH_MoCoBD1"/>
</dbReference>
<dbReference type="InterPro" id="IPR000674">
    <property type="entry name" value="Ald_Oxase/Xan_DH_a/b"/>
</dbReference>
<accession>R4KEC6</accession>
<dbReference type="Proteomes" id="UP000013520">
    <property type="component" value="Chromosome"/>
</dbReference>
<dbReference type="InterPro" id="IPR046867">
    <property type="entry name" value="AldOxase/xan_DH_MoCoBD2"/>
</dbReference>
<dbReference type="SUPFAM" id="SSF56003">
    <property type="entry name" value="Molybdenum cofactor-binding domain"/>
    <property type="match status" value="1"/>
</dbReference>
<dbReference type="InterPro" id="IPR036856">
    <property type="entry name" value="Ald_Oxase/Xan_DH_a/b_sf"/>
</dbReference>
<feature type="region of interest" description="Disordered" evidence="1">
    <location>
        <begin position="758"/>
        <end position="792"/>
    </location>
</feature>
<dbReference type="Gene3D" id="3.90.1170.50">
    <property type="entry name" value="Aldehyde oxidase/xanthine dehydrogenase, a/b hammerhead"/>
    <property type="match status" value="1"/>
</dbReference>
<dbReference type="Gene3D" id="3.30.365.10">
    <property type="entry name" value="Aldehyde oxidase/xanthine dehydrogenase, molybdopterin binding domain"/>
    <property type="match status" value="4"/>
</dbReference>
<protein>
    <submittedName>
        <fullName evidence="3">Aerobic-type carbon monoxide dehydrogenase, large subunit CoxL/CutL-like protein</fullName>
    </submittedName>
</protein>
<dbReference type="Pfam" id="PF20256">
    <property type="entry name" value="MoCoBD_2"/>
    <property type="match status" value="1"/>
</dbReference>
<dbReference type="OrthoDB" id="41753at2"/>
<evidence type="ECO:0000313" key="4">
    <source>
        <dbReference type="Proteomes" id="UP000013520"/>
    </source>
</evidence>
<evidence type="ECO:0000259" key="2">
    <source>
        <dbReference type="SMART" id="SM01008"/>
    </source>
</evidence>
<dbReference type="InterPro" id="IPR016208">
    <property type="entry name" value="Ald_Oxase/xanthine_DH-like"/>
</dbReference>
<reference evidence="3 4" key="1">
    <citation type="submission" date="2012-01" db="EMBL/GenBank/DDBJ databases">
        <title>Complete sequence of Desulfotomaculum gibsoniae DSM 7213.</title>
        <authorList>
            <consortium name="US DOE Joint Genome Institute"/>
            <person name="Lucas S."/>
            <person name="Han J."/>
            <person name="Lapidus A."/>
            <person name="Cheng J.-F."/>
            <person name="Goodwin L."/>
            <person name="Pitluck S."/>
            <person name="Peters L."/>
            <person name="Ovchinnikova G."/>
            <person name="Teshima H."/>
            <person name="Detter J.C."/>
            <person name="Han C."/>
            <person name="Tapia R."/>
            <person name="Land M."/>
            <person name="Hauser L."/>
            <person name="Kyrpides N."/>
            <person name="Ivanova N."/>
            <person name="Pagani I."/>
            <person name="Parshina S."/>
            <person name="Plugge C."/>
            <person name="Muyzer G."/>
            <person name="Kuever J."/>
            <person name="Ivanova A."/>
            <person name="Nazina T."/>
            <person name="Klenk H.-P."/>
            <person name="Brambilla E."/>
            <person name="Spring S."/>
            <person name="Stams A.F."/>
            <person name="Woyke T."/>
        </authorList>
    </citation>
    <scope>NUCLEOTIDE SEQUENCE [LARGE SCALE GENOMIC DNA]</scope>
    <source>
        <strain evidence="3 4">DSM 7213</strain>
    </source>
</reference>
<dbReference type="Pfam" id="PF01315">
    <property type="entry name" value="Ald_Xan_dh_C"/>
    <property type="match status" value="1"/>
</dbReference>
<dbReference type="STRING" id="767817.Desgi_0419"/>
<dbReference type="RefSeq" id="WP_006522817.1">
    <property type="nucleotide sequence ID" value="NC_021184.1"/>
</dbReference>
<dbReference type="eggNOG" id="COG1529">
    <property type="taxonomic scope" value="Bacteria"/>
</dbReference>
<dbReference type="KEGG" id="dgi:Desgi_0419"/>
<dbReference type="PANTHER" id="PTHR11908">
    <property type="entry name" value="XANTHINE DEHYDROGENASE"/>
    <property type="match status" value="1"/>
</dbReference>
<dbReference type="InterPro" id="IPR037165">
    <property type="entry name" value="AldOxase/xan_DH_Mopterin-bd_sf"/>
</dbReference>
<gene>
    <name evidence="3" type="ORF">Desgi_0419</name>
</gene>
<dbReference type="GO" id="GO:0005506">
    <property type="term" value="F:iron ion binding"/>
    <property type="evidence" value="ECO:0007669"/>
    <property type="project" value="InterPro"/>
</dbReference>
<evidence type="ECO:0000256" key="1">
    <source>
        <dbReference type="SAM" id="MobiDB-lite"/>
    </source>
</evidence>
<dbReference type="AlphaFoldDB" id="R4KEC6"/>
<proteinExistence type="predicted"/>
<dbReference type="GO" id="GO:0016491">
    <property type="term" value="F:oxidoreductase activity"/>
    <property type="evidence" value="ECO:0007669"/>
    <property type="project" value="InterPro"/>
</dbReference>
<feature type="domain" description="Aldehyde oxidase/xanthine dehydrogenase a/b hammerhead" evidence="2">
    <location>
        <begin position="22"/>
        <end position="128"/>
    </location>
</feature>
<dbReference type="SMART" id="SM01008">
    <property type="entry name" value="Ald_Xan_dh_C"/>
    <property type="match status" value="1"/>
</dbReference>
<name>R4KEC6_9FIRM</name>
<dbReference type="PANTHER" id="PTHR11908:SF157">
    <property type="entry name" value="XANTHINE DEHYDROGENASE SUBUNIT D-RELATED"/>
    <property type="match status" value="1"/>
</dbReference>
<evidence type="ECO:0000313" key="3">
    <source>
        <dbReference type="EMBL" id="AGK99996.1"/>
    </source>
</evidence>
<dbReference type="HOGENOM" id="CLU_001681_2_1_9"/>